<dbReference type="Gene3D" id="2.160.10.10">
    <property type="entry name" value="Hexapeptide repeat proteins"/>
    <property type="match status" value="1"/>
</dbReference>
<sequence length="334" mass="36752">MEIALVGSLSPRLAVPSPYVIAGGFRLVELAALSTCEDGKAVIYVEDSADLPLILEGCKLEIRRGIPRDVPKVHVGCVPYLLRSRNLKCGGFYVNLGGEEMVVEPLTSLADIIEKNVEIMNMAFNKLRELGVELVRGDVKGETRGLVYVRGKIYEYTYVEGPAVVGPSSAVLPFTYVRPGTTLYFDSKIREEAKNAILDAYTRKQHTGYLGDAYVSAFVNMGAGTTVSNLKNTLGLIRPSYTSRAYRKLGPILGEFVKTAIGTLIYGGRYVGPLSHVYGVVDRDVPPLSIFKNGEVKPMDRDKAIELLQRDLAQFGRSDLGPYFKTRLIEQSLF</sequence>
<proteinExistence type="predicted"/>
<dbReference type="InterPro" id="IPR050065">
    <property type="entry name" value="GlmU-like"/>
</dbReference>
<keyword evidence="1 3" id="KW-0808">Transferase</keyword>
<dbReference type="PANTHER" id="PTHR43584">
    <property type="entry name" value="NUCLEOTIDYL TRANSFERASE"/>
    <property type="match status" value="1"/>
</dbReference>
<reference evidence="3 4" key="1">
    <citation type="journal article" date="2020" name="Nat. Commun.">
        <title>The structures of two archaeal type IV pili illuminate evolutionary relationships.</title>
        <authorList>
            <person name="Wang F."/>
            <person name="Baquero D.P."/>
            <person name="Su Z."/>
            <person name="Beltran L.C."/>
            <person name="Prangishvili D."/>
            <person name="Krupovic M."/>
            <person name="Egelman E.H."/>
        </authorList>
    </citation>
    <scope>NUCLEOTIDE SEQUENCE [LARGE SCALE GENOMIC DNA]</scope>
    <source>
        <strain evidence="3 4">2GA</strain>
    </source>
</reference>
<gene>
    <name evidence="3" type="ORF">HC235_04170</name>
</gene>
<evidence type="ECO:0000313" key="3">
    <source>
        <dbReference type="EMBL" id="NYR15158.1"/>
    </source>
</evidence>
<keyword evidence="4" id="KW-1185">Reference proteome</keyword>
<dbReference type="GeneID" id="5055130"/>
<dbReference type="GO" id="GO:0016779">
    <property type="term" value="F:nucleotidyltransferase activity"/>
    <property type="evidence" value="ECO:0007669"/>
    <property type="project" value="UniProtKB-ARBA"/>
</dbReference>
<organism evidence="3 4">
    <name type="scientific">Pyrobaculum arsenaticum</name>
    <dbReference type="NCBI Taxonomy" id="121277"/>
    <lineage>
        <taxon>Archaea</taxon>
        <taxon>Thermoproteota</taxon>
        <taxon>Thermoprotei</taxon>
        <taxon>Thermoproteales</taxon>
        <taxon>Thermoproteaceae</taxon>
        <taxon>Pyrobaculum</taxon>
    </lineage>
</organism>
<dbReference type="InterPro" id="IPR011004">
    <property type="entry name" value="Trimer_LpxA-like_sf"/>
</dbReference>
<dbReference type="OMA" id="YEYTYVE"/>
<dbReference type="GO" id="GO:0016746">
    <property type="term" value="F:acyltransferase activity"/>
    <property type="evidence" value="ECO:0007669"/>
    <property type="project" value="UniProtKB-KW"/>
</dbReference>
<dbReference type="SUPFAM" id="SSF51161">
    <property type="entry name" value="Trimeric LpxA-like enzymes"/>
    <property type="match status" value="1"/>
</dbReference>
<dbReference type="PANTHER" id="PTHR43584:SF8">
    <property type="entry name" value="N-ACETYLMURAMATE ALPHA-1-PHOSPHATE URIDYLYLTRANSFERASE"/>
    <property type="match status" value="1"/>
</dbReference>
<evidence type="ECO:0000256" key="1">
    <source>
        <dbReference type="ARBA" id="ARBA00022679"/>
    </source>
</evidence>
<evidence type="ECO:0000256" key="2">
    <source>
        <dbReference type="ARBA" id="ARBA00023315"/>
    </source>
</evidence>
<dbReference type="Proteomes" id="UP000554766">
    <property type="component" value="Unassembled WGS sequence"/>
</dbReference>
<accession>A0A7L4P840</accession>
<dbReference type="RefSeq" id="WP_011901025.1">
    <property type="nucleotide sequence ID" value="NZ_JAAVJF010000002.1"/>
</dbReference>
<name>A0A7L4P840_9CREN</name>
<protein>
    <submittedName>
        <fullName evidence="3">Sugar phosphate transferase</fullName>
    </submittedName>
</protein>
<dbReference type="EMBL" id="JAAVJF010000002">
    <property type="protein sequence ID" value="NYR15158.1"/>
    <property type="molecule type" value="Genomic_DNA"/>
</dbReference>
<dbReference type="AlphaFoldDB" id="A0A7L4P840"/>
<comment type="caution">
    <text evidence="3">The sequence shown here is derived from an EMBL/GenBank/DDBJ whole genome shotgun (WGS) entry which is preliminary data.</text>
</comment>
<evidence type="ECO:0000313" key="4">
    <source>
        <dbReference type="Proteomes" id="UP000554766"/>
    </source>
</evidence>
<keyword evidence="2" id="KW-0012">Acyltransferase</keyword>